<dbReference type="RefSeq" id="WP_129886089.1">
    <property type="nucleotide sequence ID" value="NZ_CP035758.1"/>
</dbReference>
<proteinExistence type="predicted"/>
<sequence>MQTLLNNTDALISKFAPLSHLLDSLAQRIAPQARAKADTCEWCYYYCSKVRCGHGQALRLRCYDECQGTMSDSYAGRCC</sequence>
<evidence type="ECO:0000313" key="2">
    <source>
        <dbReference type="Proteomes" id="UP000290365"/>
    </source>
</evidence>
<dbReference type="AlphaFoldDB" id="A0A4V0YYA0"/>
<accession>A0A4V0YYA0</accession>
<dbReference type="KEGG" id="kbs:EPA93_05525"/>
<protein>
    <submittedName>
        <fullName evidence="1">Uncharacterized protein</fullName>
    </submittedName>
</protein>
<dbReference type="EMBL" id="CP035758">
    <property type="protein sequence ID" value="QBD75491.1"/>
    <property type="molecule type" value="Genomic_DNA"/>
</dbReference>
<name>A0A4V0YYA0_KTERU</name>
<evidence type="ECO:0000313" key="1">
    <source>
        <dbReference type="EMBL" id="QBD75491.1"/>
    </source>
</evidence>
<dbReference type="Proteomes" id="UP000290365">
    <property type="component" value="Chromosome"/>
</dbReference>
<reference evidence="1 2" key="1">
    <citation type="submission" date="2019-01" db="EMBL/GenBank/DDBJ databases">
        <title>Ktedonosporobacter rubrisoli SCAWS-G2.</title>
        <authorList>
            <person name="Huang Y."/>
            <person name="Yan B."/>
        </authorList>
    </citation>
    <scope>NUCLEOTIDE SEQUENCE [LARGE SCALE GENOMIC DNA]</scope>
    <source>
        <strain evidence="1 2">SCAWS-G2</strain>
    </source>
</reference>
<keyword evidence="2" id="KW-1185">Reference proteome</keyword>
<organism evidence="1 2">
    <name type="scientific">Ktedonosporobacter rubrisoli</name>
    <dbReference type="NCBI Taxonomy" id="2509675"/>
    <lineage>
        <taxon>Bacteria</taxon>
        <taxon>Bacillati</taxon>
        <taxon>Chloroflexota</taxon>
        <taxon>Ktedonobacteria</taxon>
        <taxon>Ktedonobacterales</taxon>
        <taxon>Ktedonosporobacteraceae</taxon>
        <taxon>Ktedonosporobacter</taxon>
    </lineage>
</organism>
<gene>
    <name evidence="1" type="ORF">EPA93_05525</name>
</gene>